<name>A0A3A5HGX7_9ACTN</name>
<feature type="transmembrane region" description="Helical" evidence="1">
    <location>
        <begin position="49"/>
        <end position="67"/>
    </location>
</feature>
<proteinExistence type="predicted"/>
<evidence type="ECO:0000313" key="2">
    <source>
        <dbReference type="EMBL" id="RJS46937.1"/>
    </source>
</evidence>
<evidence type="ECO:0000256" key="1">
    <source>
        <dbReference type="SAM" id="Phobius"/>
    </source>
</evidence>
<accession>A0A3A5HGX7</accession>
<dbReference type="AlphaFoldDB" id="A0A3A5HGX7"/>
<keyword evidence="1" id="KW-1133">Transmembrane helix</keyword>
<comment type="caution">
    <text evidence="2">The sequence shown here is derived from an EMBL/GenBank/DDBJ whole genome shotgun (WGS) entry which is preliminary data.</text>
</comment>
<sequence>MEISQMDALLLLLCITGIAALCVGHMLRNRQVHAEHWLWKKQRLTRARFLLHGGGAVSTLSALALFMS</sequence>
<protein>
    <submittedName>
        <fullName evidence="2">Uncharacterized protein</fullName>
    </submittedName>
</protein>
<organism evidence="2 3">
    <name type="scientific">Nocardioides cavernaquae</name>
    <dbReference type="NCBI Taxonomy" id="2321396"/>
    <lineage>
        <taxon>Bacteria</taxon>
        <taxon>Bacillati</taxon>
        <taxon>Actinomycetota</taxon>
        <taxon>Actinomycetes</taxon>
        <taxon>Propionibacteriales</taxon>
        <taxon>Nocardioidaceae</taxon>
        <taxon>Nocardioides</taxon>
    </lineage>
</organism>
<evidence type="ECO:0000313" key="3">
    <source>
        <dbReference type="Proteomes" id="UP000276542"/>
    </source>
</evidence>
<gene>
    <name evidence="2" type="ORF">D4739_12400</name>
</gene>
<keyword evidence="1" id="KW-0812">Transmembrane</keyword>
<dbReference type="EMBL" id="QYRP01000002">
    <property type="protein sequence ID" value="RJS46937.1"/>
    <property type="molecule type" value="Genomic_DNA"/>
</dbReference>
<reference evidence="3" key="1">
    <citation type="submission" date="2018-09" db="EMBL/GenBank/DDBJ databases">
        <authorList>
            <person name="Zhu H."/>
        </authorList>
    </citation>
    <scope>NUCLEOTIDE SEQUENCE [LARGE SCALE GENOMIC DNA]</scope>
    <source>
        <strain evidence="3">K1W22B-1</strain>
    </source>
</reference>
<feature type="transmembrane region" description="Helical" evidence="1">
    <location>
        <begin position="6"/>
        <end position="28"/>
    </location>
</feature>
<dbReference type="Proteomes" id="UP000276542">
    <property type="component" value="Unassembled WGS sequence"/>
</dbReference>
<keyword evidence="3" id="KW-1185">Reference proteome</keyword>
<keyword evidence="1" id="KW-0472">Membrane</keyword>